<dbReference type="Gene3D" id="3.40.50.720">
    <property type="entry name" value="NAD(P)-binding Rossmann-like Domain"/>
    <property type="match status" value="1"/>
</dbReference>
<organism evidence="2">
    <name type="scientific">marine sediment metagenome</name>
    <dbReference type="NCBI Taxonomy" id="412755"/>
    <lineage>
        <taxon>unclassified sequences</taxon>
        <taxon>metagenomes</taxon>
        <taxon>ecological metagenomes</taxon>
    </lineage>
</organism>
<dbReference type="AlphaFoldDB" id="X0WHV8"/>
<dbReference type="GO" id="GO:0005829">
    <property type="term" value="C:cytosol"/>
    <property type="evidence" value="ECO:0007669"/>
    <property type="project" value="TreeGrafter"/>
</dbReference>
<feature type="domain" description="RmlD-like substrate binding" evidence="1">
    <location>
        <begin position="1"/>
        <end position="157"/>
    </location>
</feature>
<dbReference type="EMBL" id="BARS01043914">
    <property type="protein sequence ID" value="GAG30534.1"/>
    <property type="molecule type" value="Genomic_DNA"/>
</dbReference>
<dbReference type="InterPro" id="IPR029903">
    <property type="entry name" value="RmlD-like-bd"/>
</dbReference>
<gene>
    <name evidence="2" type="ORF">S01H1_66421</name>
</gene>
<dbReference type="GO" id="GO:0019305">
    <property type="term" value="P:dTDP-rhamnose biosynthetic process"/>
    <property type="evidence" value="ECO:0007669"/>
    <property type="project" value="TreeGrafter"/>
</dbReference>
<sequence length="160" mass="17433">MRIALIGANGQLGSDLVKVLQPVHDLVPLTHADVEVTDAESVEAMMQRCKPEIVLNMAAFHRVDVCEDEVEKTFAVNVYGVRNLALACRAHDAALVHMSTDYVFGGDKARNTPYVETDVPAPINVYGVSKLAGEHLVRYLLDRYCIFRVTGLYGVAGSSG</sequence>
<protein>
    <recommendedName>
        <fullName evidence="1">RmlD-like substrate binding domain-containing protein</fullName>
    </recommendedName>
</protein>
<feature type="non-terminal residue" evidence="2">
    <location>
        <position position="160"/>
    </location>
</feature>
<dbReference type="SUPFAM" id="SSF51735">
    <property type="entry name" value="NAD(P)-binding Rossmann-fold domains"/>
    <property type="match status" value="1"/>
</dbReference>
<dbReference type="CDD" id="cd05254">
    <property type="entry name" value="dTDP_HR_like_SDR_e"/>
    <property type="match status" value="1"/>
</dbReference>
<dbReference type="InterPro" id="IPR036291">
    <property type="entry name" value="NAD(P)-bd_dom_sf"/>
</dbReference>
<dbReference type="GO" id="GO:0008831">
    <property type="term" value="F:dTDP-4-dehydrorhamnose reductase activity"/>
    <property type="evidence" value="ECO:0007669"/>
    <property type="project" value="TreeGrafter"/>
</dbReference>
<accession>X0WHV8</accession>
<dbReference type="InterPro" id="IPR005913">
    <property type="entry name" value="dTDP_dehydrorham_reduct"/>
</dbReference>
<evidence type="ECO:0000259" key="1">
    <source>
        <dbReference type="Pfam" id="PF04321"/>
    </source>
</evidence>
<name>X0WHV8_9ZZZZ</name>
<dbReference type="Pfam" id="PF04321">
    <property type="entry name" value="RmlD_sub_bind"/>
    <property type="match status" value="1"/>
</dbReference>
<comment type="caution">
    <text evidence="2">The sequence shown here is derived from an EMBL/GenBank/DDBJ whole genome shotgun (WGS) entry which is preliminary data.</text>
</comment>
<reference evidence="2" key="1">
    <citation type="journal article" date="2014" name="Front. Microbiol.">
        <title>High frequency of phylogenetically diverse reductive dehalogenase-homologous genes in deep subseafloor sedimentary metagenomes.</title>
        <authorList>
            <person name="Kawai M."/>
            <person name="Futagami T."/>
            <person name="Toyoda A."/>
            <person name="Takaki Y."/>
            <person name="Nishi S."/>
            <person name="Hori S."/>
            <person name="Arai W."/>
            <person name="Tsubouchi T."/>
            <person name="Morono Y."/>
            <person name="Uchiyama I."/>
            <person name="Ito T."/>
            <person name="Fujiyama A."/>
            <person name="Inagaki F."/>
            <person name="Takami H."/>
        </authorList>
    </citation>
    <scope>NUCLEOTIDE SEQUENCE</scope>
    <source>
        <strain evidence="2">Expedition CK06-06</strain>
    </source>
</reference>
<dbReference type="PANTHER" id="PTHR10491:SF4">
    <property type="entry name" value="METHIONINE ADENOSYLTRANSFERASE 2 SUBUNIT BETA"/>
    <property type="match status" value="1"/>
</dbReference>
<evidence type="ECO:0000313" key="2">
    <source>
        <dbReference type="EMBL" id="GAG30534.1"/>
    </source>
</evidence>
<dbReference type="PANTHER" id="PTHR10491">
    <property type="entry name" value="DTDP-4-DEHYDRORHAMNOSE REDUCTASE"/>
    <property type="match status" value="1"/>
</dbReference>
<proteinExistence type="predicted"/>